<dbReference type="EMBL" id="MCFC01000105">
    <property type="protein sequence ID" value="ORY21750.1"/>
    <property type="molecule type" value="Genomic_DNA"/>
</dbReference>
<name>A0A1Y2AHI7_9TREE</name>
<reference evidence="1 2" key="1">
    <citation type="submission" date="2016-07" db="EMBL/GenBank/DDBJ databases">
        <title>Pervasive Adenine N6-methylation of Active Genes in Fungi.</title>
        <authorList>
            <consortium name="DOE Joint Genome Institute"/>
            <person name="Mondo S.J."/>
            <person name="Dannebaum R.O."/>
            <person name="Kuo R.C."/>
            <person name="Labutti K."/>
            <person name="Haridas S."/>
            <person name="Kuo A."/>
            <person name="Salamov A."/>
            <person name="Ahrendt S.R."/>
            <person name="Lipzen A."/>
            <person name="Sullivan W."/>
            <person name="Andreopoulos W.B."/>
            <person name="Clum A."/>
            <person name="Lindquist E."/>
            <person name="Daum C."/>
            <person name="Ramamoorthy G.K."/>
            <person name="Gryganskyi A."/>
            <person name="Culley D."/>
            <person name="Magnuson J.K."/>
            <person name="James T.Y."/>
            <person name="O'Malley M.A."/>
            <person name="Stajich J.E."/>
            <person name="Spatafora J.W."/>
            <person name="Visel A."/>
            <person name="Grigoriev I.V."/>
        </authorList>
    </citation>
    <scope>NUCLEOTIDE SEQUENCE [LARGE SCALE GENOMIC DNA]</scope>
    <source>
        <strain evidence="1 2">68-887.2</strain>
    </source>
</reference>
<evidence type="ECO:0000313" key="2">
    <source>
        <dbReference type="Proteomes" id="UP000193986"/>
    </source>
</evidence>
<protein>
    <submittedName>
        <fullName evidence="1">Uncharacterized protein</fullName>
    </submittedName>
</protein>
<keyword evidence="2" id="KW-1185">Reference proteome</keyword>
<organism evidence="1 2">
    <name type="scientific">Naematelia encephala</name>
    <dbReference type="NCBI Taxonomy" id="71784"/>
    <lineage>
        <taxon>Eukaryota</taxon>
        <taxon>Fungi</taxon>
        <taxon>Dikarya</taxon>
        <taxon>Basidiomycota</taxon>
        <taxon>Agaricomycotina</taxon>
        <taxon>Tremellomycetes</taxon>
        <taxon>Tremellales</taxon>
        <taxon>Naemateliaceae</taxon>
        <taxon>Naematelia</taxon>
    </lineage>
</organism>
<comment type="caution">
    <text evidence="1">The sequence shown here is derived from an EMBL/GenBank/DDBJ whole genome shotgun (WGS) entry which is preliminary data.</text>
</comment>
<sequence>MAKSGLMHNAIKCMLCLLLCSFHWVVILQYKYQLKGVVTNLSLQGLGAWKDLLQAEVNEDSDDSIYYNKLSSAAEFSVTPIRRLRSMQGIGDRGDQYGRRNDSDQGEMPLLLAIVNGNKSNGWLFGSGPGRVMTKKISVCNRSNECSWRLSGWVFTLGILSRGLSGTCRNTGGLDQQWTE</sequence>
<dbReference type="InParanoid" id="A0A1Y2AHI7"/>
<accession>A0A1Y2AHI7</accession>
<dbReference type="Proteomes" id="UP000193986">
    <property type="component" value="Unassembled WGS sequence"/>
</dbReference>
<proteinExistence type="predicted"/>
<dbReference type="AlphaFoldDB" id="A0A1Y2AHI7"/>
<evidence type="ECO:0000313" key="1">
    <source>
        <dbReference type="EMBL" id="ORY21750.1"/>
    </source>
</evidence>
<gene>
    <name evidence="1" type="ORF">BCR39DRAFT_569301</name>
</gene>